<gene>
    <name evidence="14" type="primary">atp8</name>
</gene>
<dbReference type="GO" id="GO:0045259">
    <property type="term" value="C:proton-transporting ATP synthase complex"/>
    <property type="evidence" value="ECO:0007669"/>
    <property type="project" value="UniProtKB-KW"/>
</dbReference>
<evidence type="ECO:0000256" key="3">
    <source>
        <dbReference type="ARBA" id="ARBA00011291"/>
    </source>
</evidence>
<evidence type="ECO:0000256" key="7">
    <source>
        <dbReference type="ARBA" id="ARBA00022781"/>
    </source>
</evidence>
<evidence type="ECO:0000313" key="14">
    <source>
        <dbReference type="EMBL" id="ARH54185.1"/>
    </source>
</evidence>
<accession>A0A343C2E2</accession>
<keyword evidence="4 12" id="KW-0813">Transport</keyword>
<keyword evidence="7 12" id="KW-0375">Hydrogen ion transport</keyword>
<evidence type="ECO:0000256" key="1">
    <source>
        <dbReference type="ARBA" id="ARBA00004304"/>
    </source>
</evidence>
<organism evidence="14">
    <name type="scientific">Coleoptera sp. 1 AH-2016</name>
    <dbReference type="NCBI Taxonomy" id="1903823"/>
    <lineage>
        <taxon>Eukaryota</taxon>
        <taxon>Metazoa</taxon>
        <taxon>Ecdysozoa</taxon>
        <taxon>Arthropoda</taxon>
        <taxon>Hexapoda</taxon>
        <taxon>Insecta</taxon>
        <taxon>Pterygota</taxon>
        <taxon>Neoptera</taxon>
        <taxon>Endopterygota</taxon>
        <taxon>Coleoptera</taxon>
    </lineage>
</organism>
<keyword evidence="6 12" id="KW-0812">Transmembrane</keyword>
<evidence type="ECO:0000256" key="8">
    <source>
        <dbReference type="ARBA" id="ARBA00022989"/>
    </source>
</evidence>
<dbReference type="GO" id="GO:0015078">
    <property type="term" value="F:proton transmembrane transporter activity"/>
    <property type="evidence" value="ECO:0007669"/>
    <property type="project" value="InterPro"/>
</dbReference>
<keyword evidence="8 13" id="KW-1133">Transmembrane helix</keyword>
<dbReference type="Pfam" id="PF00895">
    <property type="entry name" value="ATP-synt_8"/>
    <property type="match status" value="1"/>
</dbReference>
<evidence type="ECO:0000256" key="6">
    <source>
        <dbReference type="ARBA" id="ARBA00022692"/>
    </source>
</evidence>
<protein>
    <recommendedName>
        <fullName evidence="12">ATP synthase complex subunit 8</fullName>
    </recommendedName>
</protein>
<evidence type="ECO:0000256" key="10">
    <source>
        <dbReference type="ARBA" id="ARBA00023128"/>
    </source>
</evidence>
<dbReference type="InterPro" id="IPR001421">
    <property type="entry name" value="ATP8_metazoa"/>
</dbReference>
<keyword evidence="5 12" id="KW-0138">CF(0)</keyword>
<comment type="similarity">
    <text evidence="2 12">Belongs to the ATPase protein 8 family.</text>
</comment>
<evidence type="ECO:0000256" key="11">
    <source>
        <dbReference type="ARBA" id="ARBA00023136"/>
    </source>
</evidence>
<evidence type="ECO:0000256" key="5">
    <source>
        <dbReference type="ARBA" id="ARBA00022547"/>
    </source>
</evidence>
<dbReference type="AlphaFoldDB" id="A0A343C2E2"/>
<dbReference type="GO" id="GO:0015986">
    <property type="term" value="P:proton motive force-driven ATP synthesis"/>
    <property type="evidence" value="ECO:0007669"/>
    <property type="project" value="InterPro"/>
</dbReference>
<dbReference type="EMBL" id="KX087260">
    <property type="protein sequence ID" value="ARH54185.1"/>
    <property type="molecule type" value="Genomic_DNA"/>
</dbReference>
<reference evidence="14" key="1">
    <citation type="submission" date="2016-04" db="EMBL/GenBank/DDBJ databases">
        <title>Mitochondria of beetle species.</title>
        <authorList>
            <person name="Hunter A."/>
            <person name="Moriniere J."/>
            <person name="Tang P."/>
            <person name="Linard B."/>
            <person name="Crampton-Platt A."/>
            <person name="Vogler A.P."/>
        </authorList>
    </citation>
    <scope>NUCLEOTIDE SEQUENCE</scope>
</reference>
<evidence type="ECO:0000256" key="9">
    <source>
        <dbReference type="ARBA" id="ARBA00023065"/>
    </source>
</evidence>
<evidence type="ECO:0000256" key="4">
    <source>
        <dbReference type="ARBA" id="ARBA00022448"/>
    </source>
</evidence>
<evidence type="ECO:0000256" key="13">
    <source>
        <dbReference type="SAM" id="Phobius"/>
    </source>
</evidence>
<comment type="subcellular location">
    <subcellularLocation>
        <location evidence="1 12">Mitochondrion membrane</location>
        <topology evidence="1 12">Single-pass membrane protein</topology>
    </subcellularLocation>
</comment>
<evidence type="ECO:0000256" key="12">
    <source>
        <dbReference type="RuleBase" id="RU003661"/>
    </source>
</evidence>
<keyword evidence="11 13" id="KW-0472">Membrane</keyword>
<comment type="subunit">
    <text evidence="3">F-type ATPases have 2 components, CF(1) - the catalytic core - and CF(0) - the membrane proton channel.</text>
</comment>
<evidence type="ECO:0000256" key="2">
    <source>
        <dbReference type="ARBA" id="ARBA00008892"/>
    </source>
</evidence>
<dbReference type="GO" id="GO:0031966">
    <property type="term" value="C:mitochondrial membrane"/>
    <property type="evidence" value="ECO:0007669"/>
    <property type="project" value="UniProtKB-SubCell"/>
</dbReference>
<sequence>MPQMAPMNWTILYFYLTFLFLFFIIISFYWFMHHPNHSPSIKFIKKYYWK</sequence>
<geneLocation type="mitochondrion" evidence="14"/>
<keyword evidence="9 12" id="KW-0406">Ion transport</keyword>
<feature type="transmembrane region" description="Helical" evidence="13">
    <location>
        <begin position="12"/>
        <end position="32"/>
    </location>
</feature>
<name>A0A343C2E2_9COLE</name>
<keyword evidence="10 12" id="KW-0496">Mitochondrion</keyword>
<proteinExistence type="inferred from homology"/>